<proteinExistence type="inferred from homology"/>
<dbReference type="HOGENOM" id="CLU_042941_6_0_1"/>
<dbReference type="RefSeq" id="XP_016758238.1">
    <property type="nucleotide sequence ID" value="XM_016908188.1"/>
</dbReference>
<dbReference type="OMA" id="CADWEGM"/>
<organism evidence="2 3">
    <name type="scientific">Sphaerulina musiva (strain SO2202)</name>
    <name type="common">Poplar stem canker fungus</name>
    <name type="synonym">Septoria musiva</name>
    <dbReference type="NCBI Taxonomy" id="692275"/>
    <lineage>
        <taxon>Eukaryota</taxon>
        <taxon>Fungi</taxon>
        <taxon>Dikarya</taxon>
        <taxon>Ascomycota</taxon>
        <taxon>Pezizomycotina</taxon>
        <taxon>Dothideomycetes</taxon>
        <taxon>Dothideomycetidae</taxon>
        <taxon>Mycosphaerellales</taxon>
        <taxon>Mycosphaerellaceae</taxon>
        <taxon>Sphaerulina</taxon>
    </lineage>
</organism>
<gene>
    <name evidence="2" type="ORF">SEPMUDRAFT_165799</name>
</gene>
<dbReference type="Pfam" id="PF11807">
    <property type="entry name" value="UstYa"/>
    <property type="match status" value="1"/>
</dbReference>
<dbReference type="PANTHER" id="PTHR33365:SF14">
    <property type="entry name" value="TAT PATHWAY SIGNAL SEQUENCE"/>
    <property type="match status" value="1"/>
</dbReference>
<dbReference type="AlphaFoldDB" id="M3CCJ0"/>
<evidence type="ECO:0000313" key="3">
    <source>
        <dbReference type="Proteomes" id="UP000016931"/>
    </source>
</evidence>
<dbReference type="GO" id="GO:0043386">
    <property type="term" value="P:mycotoxin biosynthetic process"/>
    <property type="evidence" value="ECO:0007669"/>
    <property type="project" value="InterPro"/>
</dbReference>
<dbReference type="InterPro" id="IPR021765">
    <property type="entry name" value="UstYa-like"/>
</dbReference>
<dbReference type="Proteomes" id="UP000016931">
    <property type="component" value="Unassembled WGS sequence"/>
</dbReference>
<dbReference type="PANTHER" id="PTHR33365">
    <property type="entry name" value="YALI0B05434P"/>
    <property type="match status" value="1"/>
</dbReference>
<dbReference type="STRING" id="692275.M3CCJ0"/>
<keyword evidence="3" id="KW-1185">Reference proteome</keyword>
<accession>M3CCJ0</accession>
<dbReference type="eggNOG" id="ENOG502RKCT">
    <property type="taxonomic scope" value="Eukaryota"/>
</dbReference>
<name>M3CCJ0_SPHMS</name>
<sequence>MAVLFPLNASYQYGVLLNRQILAINSASALTSTHDLVLNATTWSSNPSLWRADPSVEGDKLWSQNWDTHPILIPMKDMPKLGQDPSYVAPWLDDPSLAMVGSQAHHLLHCLDVLRKAVWTDHYWPNGNLNPGHRNHQTHCVDLLRQDLMCRAPMDVYPLIWMDGESQPTPNFNVTSQCADWEGMTQWWREKQMTDEQVDRIWVKPEGVKQWPAPGGLEEEKEALRDVCARPNVTCTLGGEPLIFPDDDENR</sequence>
<evidence type="ECO:0000256" key="1">
    <source>
        <dbReference type="ARBA" id="ARBA00035112"/>
    </source>
</evidence>
<dbReference type="EMBL" id="KB456268">
    <property type="protein sequence ID" value="EMF10117.1"/>
    <property type="molecule type" value="Genomic_DNA"/>
</dbReference>
<reference evidence="2 3" key="1">
    <citation type="journal article" date="2012" name="PLoS Pathog.">
        <title>Diverse lifestyles and strategies of plant pathogenesis encoded in the genomes of eighteen Dothideomycetes fungi.</title>
        <authorList>
            <person name="Ohm R.A."/>
            <person name="Feau N."/>
            <person name="Henrissat B."/>
            <person name="Schoch C.L."/>
            <person name="Horwitz B.A."/>
            <person name="Barry K.W."/>
            <person name="Condon B.J."/>
            <person name="Copeland A.C."/>
            <person name="Dhillon B."/>
            <person name="Glaser F."/>
            <person name="Hesse C.N."/>
            <person name="Kosti I."/>
            <person name="LaButti K."/>
            <person name="Lindquist E.A."/>
            <person name="Lucas S."/>
            <person name="Salamov A.A."/>
            <person name="Bradshaw R.E."/>
            <person name="Ciuffetti L."/>
            <person name="Hamelin R.C."/>
            <person name="Kema G.H.J."/>
            <person name="Lawrence C."/>
            <person name="Scott J.A."/>
            <person name="Spatafora J.W."/>
            <person name="Turgeon B.G."/>
            <person name="de Wit P.J.G.M."/>
            <person name="Zhong S."/>
            <person name="Goodwin S.B."/>
            <person name="Grigoriev I.V."/>
        </authorList>
    </citation>
    <scope>NUCLEOTIDE SEQUENCE [LARGE SCALE GENOMIC DNA]</scope>
    <source>
        <strain evidence="2 3">SO2202</strain>
    </source>
</reference>
<comment type="similarity">
    <text evidence="1">Belongs to the ustYa family.</text>
</comment>
<dbReference type="OrthoDB" id="3687641at2759"/>
<evidence type="ECO:0000313" key="2">
    <source>
        <dbReference type="EMBL" id="EMF10117.1"/>
    </source>
</evidence>
<protein>
    <submittedName>
        <fullName evidence="2">Uncharacterized protein</fullName>
    </submittedName>
</protein>
<dbReference type="GeneID" id="27905325"/>